<protein>
    <submittedName>
        <fullName evidence="2">GNAT family acetyltransferase</fullName>
        <ecNumber evidence="2">2.3.1.-</ecNumber>
    </submittedName>
</protein>
<dbReference type="InterPro" id="IPR016181">
    <property type="entry name" value="Acyl_CoA_acyltransferase"/>
</dbReference>
<accession>A0A380KBV2</accession>
<dbReference type="EC" id="2.3.1.-" evidence="2"/>
<evidence type="ECO:0000259" key="1">
    <source>
        <dbReference type="PROSITE" id="PS51186"/>
    </source>
</evidence>
<evidence type="ECO:0000313" key="3">
    <source>
        <dbReference type="Proteomes" id="UP000254924"/>
    </source>
</evidence>
<dbReference type="InterPro" id="IPR000182">
    <property type="entry name" value="GNAT_dom"/>
</dbReference>
<dbReference type="PROSITE" id="PS51186">
    <property type="entry name" value="GNAT"/>
    <property type="match status" value="1"/>
</dbReference>
<dbReference type="GO" id="GO:0016747">
    <property type="term" value="F:acyltransferase activity, transferring groups other than amino-acyl groups"/>
    <property type="evidence" value="ECO:0007669"/>
    <property type="project" value="InterPro"/>
</dbReference>
<organism evidence="2 3">
    <name type="scientific">Streptococcus hyointestinalis</name>
    <dbReference type="NCBI Taxonomy" id="1337"/>
    <lineage>
        <taxon>Bacteria</taxon>
        <taxon>Bacillati</taxon>
        <taxon>Bacillota</taxon>
        <taxon>Bacilli</taxon>
        <taxon>Lactobacillales</taxon>
        <taxon>Streptococcaceae</taxon>
        <taxon>Streptococcus</taxon>
    </lineage>
</organism>
<dbReference type="AlphaFoldDB" id="A0A380KBV2"/>
<feature type="domain" description="N-acetyltransferase" evidence="1">
    <location>
        <begin position="4"/>
        <end position="173"/>
    </location>
</feature>
<evidence type="ECO:0000313" key="2">
    <source>
        <dbReference type="EMBL" id="SUN62441.1"/>
    </source>
</evidence>
<dbReference type="Proteomes" id="UP000254924">
    <property type="component" value="Unassembled WGS sequence"/>
</dbReference>
<keyword evidence="2" id="KW-0012">Acyltransferase</keyword>
<dbReference type="PANTHER" id="PTHR43617">
    <property type="entry name" value="L-AMINO ACID N-ACETYLTRANSFERASE"/>
    <property type="match status" value="1"/>
</dbReference>
<dbReference type="CDD" id="cd04301">
    <property type="entry name" value="NAT_SF"/>
    <property type="match status" value="1"/>
</dbReference>
<reference evidence="2 3" key="1">
    <citation type="submission" date="2018-06" db="EMBL/GenBank/DDBJ databases">
        <authorList>
            <consortium name="Pathogen Informatics"/>
            <person name="Doyle S."/>
        </authorList>
    </citation>
    <scope>NUCLEOTIDE SEQUENCE [LARGE SCALE GENOMIC DNA]</scope>
    <source>
        <strain evidence="2 3">NCTC12224</strain>
    </source>
</reference>
<dbReference type="EMBL" id="UHFN01000007">
    <property type="protein sequence ID" value="SUN62441.1"/>
    <property type="molecule type" value="Genomic_DNA"/>
</dbReference>
<name>A0A380KBV2_9STRE</name>
<dbReference type="OrthoDB" id="7205533at2"/>
<keyword evidence="3" id="KW-1185">Reference proteome</keyword>
<dbReference type="Pfam" id="PF00583">
    <property type="entry name" value="Acetyltransf_1"/>
    <property type="match status" value="1"/>
</dbReference>
<dbReference type="SUPFAM" id="SSF55729">
    <property type="entry name" value="Acyl-CoA N-acyltransferases (Nat)"/>
    <property type="match status" value="1"/>
</dbReference>
<dbReference type="InterPro" id="IPR050276">
    <property type="entry name" value="MshD_Acetyltransferase"/>
</dbReference>
<sequence length="173" mass="20187">MTDIAITRAGLDQLETIQELAMTTFRETFGYDNTEEQLQEFFDEAYTLEVLGQELKADDSETYLVSVDGEIAGFLKVNWGESQTEKELDDSFEVQRIYVLQRFQGQGLGKRLFTFALERANELGFTWAWLGVWEHNTKAQALYKKYGFEKFSEHQFAVGDKVDTDWLMRKYLK</sequence>
<dbReference type="GeneID" id="78357150"/>
<keyword evidence="2" id="KW-0808">Transferase</keyword>
<dbReference type="Gene3D" id="3.40.630.30">
    <property type="match status" value="1"/>
</dbReference>
<dbReference type="RefSeq" id="WP_115270082.1">
    <property type="nucleotide sequence ID" value="NZ_JBNPNB010000001.1"/>
</dbReference>
<proteinExistence type="predicted"/>
<gene>
    <name evidence="2" type="primary">paiA_2</name>
    <name evidence="2" type="ORF">NCTC12224_01885</name>
</gene>